<dbReference type="InterPro" id="IPR013978">
    <property type="entry name" value="MEKHLA"/>
</dbReference>
<proteinExistence type="predicted"/>
<reference evidence="3" key="1">
    <citation type="submission" date="2017-02" db="EMBL/GenBank/DDBJ databases">
        <authorList>
            <person name="Daims H."/>
        </authorList>
    </citation>
    <scope>NUCLEOTIDE SEQUENCE [LARGE SCALE GENOMIC DNA]</scope>
</reference>
<sequence>MNHFPRPDETNDYLADYVGLLINSLRKLKGECLTDLSLSLAEQAKQVFEAPYILLAHNATNDPVFQYSNKTGLALFEMSWHELTTLHSKYSAEPQNRDQRERFLNEVSLKGYVDNYSGVRISKTGKRFEIKAATVWNIMDANNIKRGQAAMFKDYTYL</sequence>
<protein>
    <submittedName>
        <fullName evidence="2">MEKHLA domain protein</fullName>
    </submittedName>
</protein>
<dbReference type="Proteomes" id="UP000195442">
    <property type="component" value="Unassembled WGS sequence"/>
</dbReference>
<organism evidence="2 3">
    <name type="scientific">Crenothrix polyspora</name>
    <dbReference type="NCBI Taxonomy" id="360316"/>
    <lineage>
        <taxon>Bacteria</taxon>
        <taxon>Pseudomonadati</taxon>
        <taxon>Pseudomonadota</taxon>
        <taxon>Gammaproteobacteria</taxon>
        <taxon>Methylococcales</taxon>
        <taxon>Crenotrichaceae</taxon>
        <taxon>Crenothrix</taxon>
    </lineage>
</organism>
<keyword evidence="3" id="KW-1185">Reference proteome</keyword>
<name>A0A1R4H4Z9_9GAMM</name>
<evidence type="ECO:0000259" key="1">
    <source>
        <dbReference type="Pfam" id="PF08670"/>
    </source>
</evidence>
<dbReference type="OrthoDB" id="9794448at2"/>
<evidence type="ECO:0000313" key="3">
    <source>
        <dbReference type="Proteomes" id="UP000195442"/>
    </source>
</evidence>
<dbReference type="EMBL" id="FUKJ01000131">
    <property type="protein sequence ID" value="SJM91289.1"/>
    <property type="molecule type" value="Genomic_DNA"/>
</dbReference>
<dbReference type="RefSeq" id="WP_087146476.1">
    <property type="nucleotide sequence ID" value="NZ_FUKJ01000131.1"/>
</dbReference>
<feature type="domain" description="MEKHLA" evidence="1">
    <location>
        <begin position="17"/>
        <end position="156"/>
    </location>
</feature>
<gene>
    <name evidence="2" type="ORF">CRENPOLYSF2_2160008</name>
</gene>
<accession>A0A1R4H4Z9</accession>
<dbReference type="AlphaFoldDB" id="A0A1R4H4Z9"/>
<dbReference type="Pfam" id="PF08670">
    <property type="entry name" value="MEKHLA"/>
    <property type="match status" value="1"/>
</dbReference>
<evidence type="ECO:0000313" key="2">
    <source>
        <dbReference type="EMBL" id="SJM91289.1"/>
    </source>
</evidence>